<organism evidence="1 2">
    <name type="scientific">Paenibacillus rhizovicinus</name>
    <dbReference type="NCBI Taxonomy" id="2704463"/>
    <lineage>
        <taxon>Bacteria</taxon>
        <taxon>Bacillati</taxon>
        <taxon>Bacillota</taxon>
        <taxon>Bacilli</taxon>
        <taxon>Bacillales</taxon>
        <taxon>Paenibacillaceae</taxon>
        <taxon>Paenibacillus</taxon>
    </lineage>
</organism>
<dbReference type="InterPro" id="IPR036388">
    <property type="entry name" value="WH-like_DNA-bd_sf"/>
</dbReference>
<dbReference type="KEGG" id="prz:GZH47_31605"/>
<keyword evidence="1" id="KW-0614">Plasmid</keyword>
<dbReference type="RefSeq" id="WP_162645593.1">
    <property type="nucleotide sequence ID" value="NZ_CP048287.1"/>
</dbReference>
<evidence type="ECO:0000313" key="1">
    <source>
        <dbReference type="EMBL" id="QHW35447.1"/>
    </source>
</evidence>
<gene>
    <name evidence="1" type="ORF">GZH47_31605</name>
</gene>
<dbReference type="EMBL" id="CP048287">
    <property type="protein sequence ID" value="QHW35447.1"/>
    <property type="molecule type" value="Genomic_DNA"/>
</dbReference>
<evidence type="ECO:0008006" key="3">
    <source>
        <dbReference type="Google" id="ProtNLM"/>
    </source>
</evidence>
<protein>
    <recommendedName>
        <fullName evidence="3">Transcriptional regulator</fullName>
    </recommendedName>
</protein>
<reference evidence="1 2" key="1">
    <citation type="submission" date="2020-02" db="EMBL/GenBank/DDBJ databases">
        <title>Paenibacillus sp. nov., isolated from rhizosphere soil of tomato.</title>
        <authorList>
            <person name="Weon H.-Y."/>
            <person name="Lee S.A."/>
        </authorList>
    </citation>
    <scope>NUCLEOTIDE SEQUENCE [LARGE SCALE GENOMIC DNA]</scope>
    <source>
        <strain evidence="1 2">14171R-81</strain>
        <plasmid evidence="1 2">unnamed1</plasmid>
    </source>
</reference>
<keyword evidence="2" id="KW-1185">Reference proteome</keyword>
<name>A0A6C0PA50_9BACL</name>
<proteinExistence type="predicted"/>
<dbReference type="AlphaFoldDB" id="A0A6C0PA50"/>
<dbReference type="InterPro" id="IPR036390">
    <property type="entry name" value="WH_DNA-bd_sf"/>
</dbReference>
<dbReference type="Gene3D" id="1.10.10.10">
    <property type="entry name" value="Winged helix-like DNA-binding domain superfamily/Winged helix DNA-binding domain"/>
    <property type="match status" value="1"/>
</dbReference>
<accession>A0A6C0PA50</accession>
<dbReference type="Proteomes" id="UP000479114">
    <property type="component" value="Plasmid unnamed1"/>
</dbReference>
<evidence type="ECO:0000313" key="2">
    <source>
        <dbReference type="Proteomes" id="UP000479114"/>
    </source>
</evidence>
<dbReference type="SUPFAM" id="SSF46785">
    <property type="entry name" value="Winged helix' DNA-binding domain"/>
    <property type="match status" value="1"/>
</dbReference>
<geneLocation type="plasmid" evidence="1 2">
    <name>unnamed1</name>
</geneLocation>
<sequence>MSIDFEIEGTLQPYLEKMIKNLPNGPKLVMQALSKKDWNKEDLSLKARVRRGELNFAVCWLEALGFAEFNSAGRQKLYSLTPLGHSAFEKFNDLFMDITEEEDND</sequence>